<evidence type="ECO:0008006" key="3">
    <source>
        <dbReference type="Google" id="ProtNLM"/>
    </source>
</evidence>
<keyword evidence="2" id="KW-1185">Reference proteome</keyword>
<name>A0AAD5VBE0_9APHY</name>
<evidence type="ECO:0000313" key="1">
    <source>
        <dbReference type="EMBL" id="KAJ3489301.1"/>
    </source>
</evidence>
<reference evidence="1" key="1">
    <citation type="submission" date="2022-07" db="EMBL/GenBank/DDBJ databases">
        <title>Genome Sequence of Physisporinus lineatus.</title>
        <authorList>
            <person name="Buettner E."/>
        </authorList>
    </citation>
    <scope>NUCLEOTIDE SEQUENCE</scope>
    <source>
        <strain evidence="1">VT162</strain>
    </source>
</reference>
<accession>A0AAD5VBE0</accession>
<evidence type="ECO:0000313" key="2">
    <source>
        <dbReference type="Proteomes" id="UP001212997"/>
    </source>
</evidence>
<proteinExistence type="predicted"/>
<dbReference type="EMBL" id="JANAWD010000048">
    <property type="protein sequence ID" value="KAJ3489301.1"/>
    <property type="molecule type" value="Genomic_DNA"/>
</dbReference>
<comment type="caution">
    <text evidence="1">The sequence shown here is derived from an EMBL/GenBank/DDBJ whole genome shotgun (WGS) entry which is preliminary data.</text>
</comment>
<dbReference type="AlphaFoldDB" id="A0AAD5VBE0"/>
<sequence length="389" mass="44133">MTTRRYGQHRAQQPMHLLFPFELVAHIATYLADDTGTLLACSITCRLWSNATRPQIFRDVTISSPHRLQALCDLIKGTPSIGSWIKKIIFAISRPRPCRDLLPTNWLIKTGEILRGLEKNLTRLRSIAFDSVEVGGDPADCTSFFEVLANFRTIRHVRVYECLLTVTSFCNFLCKLPLLESVSLEAPSPISLEGLVQGTGLIKISSLTLVFEWNQTKTRTWFTSAITAASLRNLVVDILEESYVGVTNRLLELTGPYLQTLDIMLPRYHESNAQSPSRLAIMEGINLRHNTVLRDITFYNPNAPEYIPILDQLSSPNLRRVFIMLTFSTLEEIKDYKDLDKRLGQQDFKHVEEVCVRYLSDSEMSVVSGEIHRVFSSVSARGILQVQKI</sequence>
<gene>
    <name evidence="1" type="ORF">NLI96_g2234</name>
</gene>
<dbReference type="SUPFAM" id="SSF81383">
    <property type="entry name" value="F-box domain"/>
    <property type="match status" value="1"/>
</dbReference>
<protein>
    <recommendedName>
        <fullName evidence="3">F-box domain-containing protein</fullName>
    </recommendedName>
</protein>
<dbReference type="Proteomes" id="UP001212997">
    <property type="component" value="Unassembled WGS sequence"/>
</dbReference>
<dbReference type="InterPro" id="IPR036047">
    <property type="entry name" value="F-box-like_dom_sf"/>
</dbReference>
<organism evidence="1 2">
    <name type="scientific">Meripilus lineatus</name>
    <dbReference type="NCBI Taxonomy" id="2056292"/>
    <lineage>
        <taxon>Eukaryota</taxon>
        <taxon>Fungi</taxon>
        <taxon>Dikarya</taxon>
        <taxon>Basidiomycota</taxon>
        <taxon>Agaricomycotina</taxon>
        <taxon>Agaricomycetes</taxon>
        <taxon>Polyporales</taxon>
        <taxon>Meripilaceae</taxon>
        <taxon>Meripilus</taxon>
    </lineage>
</organism>